<dbReference type="AlphaFoldDB" id="A0A7S1HG52"/>
<organism evidence="1">
    <name type="scientific">Hemiselmis andersenii</name>
    <name type="common">Cryptophyte alga</name>
    <dbReference type="NCBI Taxonomy" id="464988"/>
    <lineage>
        <taxon>Eukaryota</taxon>
        <taxon>Cryptophyceae</taxon>
        <taxon>Cryptomonadales</taxon>
        <taxon>Hemiselmidaceae</taxon>
        <taxon>Hemiselmis</taxon>
    </lineage>
</organism>
<gene>
    <name evidence="1" type="ORF">HAND00432_LOCUS32088</name>
</gene>
<proteinExistence type="predicted"/>
<sequence length="267" mass="29745">MSACRPIESTINILTILKKEALVLGRERADDARDRRRRNVPCYAYYEGNPMIQLKGEDDDRPAFQMSDARGGDATLEGDVEMKEVLQVPLKDFLVKYHSEYVTDSSAASHTKYYPRNGKKPELIVNKQFARDAPSILRINGQEPAGEGEEEQVRAAYHALVQAVGGSTEKAQRVSVVANQNLGVCLFEHVVNKFADDSTVSVMQAGQHHVDIRTSRRGVVVVFVALFRLQPNDADEQRGDLVKGSVRVDYIKKQVSVQISDAQTAQK</sequence>
<dbReference type="EMBL" id="HBFX01053342">
    <property type="protein sequence ID" value="CAD8981078.1"/>
    <property type="molecule type" value="Transcribed_RNA"/>
</dbReference>
<name>A0A7S1HG52_HEMAN</name>
<protein>
    <submittedName>
        <fullName evidence="1">Uncharacterized protein</fullName>
    </submittedName>
</protein>
<reference evidence="1" key="1">
    <citation type="submission" date="2021-01" db="EMBL/GenBank/DDBJ databases">
        <authorList>
            <person name="Corre E."/>
            <person name="Pelletier E."/>
            <person name="Niang G."/>
            <person name="Scheremetjew M."/>
            <person name="Finn R."/>
            <person name="Kale V."/>
            <person name="Holt S."/>
            <person name="Cochrane G."/>
            <person name="Meng A."/>
            <person name="Brown T."/>
            <person name="Cohen L."/>
        </authorList>
    </citation>
    <scope>NUCLEOTIDE SEQUENCE</scope>
    <source>
        <strain evidence="1">CCMP644</strain>
    </source>
</reference>
<evidence type="ECO:0000313" key="1">
    <source>
        <dbReference type="EMBL" id="CAD8981078.1"/>
    </source>
</evidence>
<accession>A0A7S1HG52</accession>